<dbReference type="Pfam" id="PF01740">
    <property type="entry name" value="STAS"/>
    <property type="match status" value="1"/>
</dbReference>
<organism evidence="2 3">
    <name type="scientific">Jeotgalibacillus campisalis</name>
    <dbReference type="NCBI Taxonomy" id="220754"/>
    <lineage>
        <taxon>Bacteria</taxon>
        <taxon>Bacillati</taxon>
        <taxon>Bacillota</taxon>
        <taxon>Bacilli</taxon>
        <taxon>Bacillales</taxon>
        <taxon>Caryophanaceae</taxon>
        <taxon>Jeotgalibacillus</taxon>
    </lineage>
</organism>
<name>A0A0C2R9W0_9BACL</name>
<reference evidence="2 3" key="1">
    <citation type="submission" date="2015-01" db="EMBL/GenBank/DDBJ databases">
        <title>Jeotgalibacillus campisalis genome sequencing.</title>
        <authorList>
            <person name="Goh K.M."/>
            <person name="Chan K.-G."/>
            <person name="Yaakop A.S."/>
            <person name="Ee R."/>
            <person name="Gan H.M."/>
            <person name="Chan C.S."/>
        </authorList>
    </citation>
    <scope>NUCLEOTIDE SEQUENCE [LARGE SCALE GENOMIC DNA]</scope>
    <source>
        <strain evidence="2 3">SF-57</strain>
    </source>
</reference>
<dbReference type="AlphaFoldDB" id="A0A0C2R9W0"/>
<protein>
    <recommendedName>
        <fullName evidence="1">STAS domain-containing protein</fullName>
    </recommendedName>
</protein>
<evidence type="ECO:0000259" key="1">
    <source>
        <dbReference type="PROSITE" id="PS50801"/>
    </source>
</evidence>
<keyword evidence="3" id="KW-1185">Reference proteome</keyword>
<dbReference type="PROSITE" id="PS50801">
    <property type="entry name" value="STAS"/>
    <property type="match status" value="1"/>
</dbReference>
<gene>
    <name evidence="2" type="ORF">KR50_24070</name>
</gene>
<dbReference type="SUPFAM" id="SSF52091">
    <property type="entry name" value="SpoIIaa-like"/>
    <property type="match status" value="1"/>
</dbReference>
<dbReference type="RefSeq" id="WP_041058540.1">
    <property type="nucleotide sequence ID" value="NZ_JXRR01000015.1"/>
</dbReference>
<dbReference type="CDD" id="cd07041">
    <property type="entry name" value="STAS_RsbR_RsbS_like"/>
    <property type="match status" value="1"/>
</dbReference>
<evidence type="ECO:0000313" key="3">
    <source>
        <dbReference type="Proteomes" id="UP000031972"/>
    </source>
</evidence>
<proteinExistence type="predicted"/>
<dbReference type="OrthoDB" id="2624594at2"/>
<feature type="domain" description="STAS" evidence="1">
    <location>
        <begin position="136"/>
        <end position="246"/>
    </location>
</feature>
<dbReference type="InterPro" id="IPR051932">
    <property type="entry name" value="Bact_StressResp_Reg"/>
</dbReference>
<accession>A0A0C2R9W0</accession>
<sequence>MSNIEALALPAIIMNKEMKILQSSEEASALFGAGENVLDWIDGESQKKAQKFLLDSSQKKVELNMITKNNRAALITLHLKWTEETCSIVFIEQDALLLDLMTKINDHKRRLLDTDMELLLKNNELNTSFKRIQELSTAIIHLSPSIILIPVFGDLDGTLLEQSKTRILSHLSQSYVNELIVDLQSVGKVEEEGIRQLIQLIDNCSLMGVKTYVTGVKPEHADALNRSNMLDHATFINTLKHTVARLV</sequence>
<dbReference type="Gene3D" id="3.30.750.24">
    <property type="entry name" value="STAS domain"/>
    <property type="match status" value="1"/>
</dbReference>
<dbReference type="Proteomes" id="UP000031972">
    <property type="component" value="Unassembled WGS sequence"/>
</dbReference>
<evidence type="ECO:0000313" key="2">
    <source>
        <dbReference type="EMBL" id="KIL47085.1"/>
    </source>
</evidence>
<dbReference type="PATRIC" id="fig|220754.4.peg.2423"/>
<dbReference type="InterPro" id="IPR002645">
    <property type="entry name" value="STAS_dom"/>
</dbReference>
<dbReference type="PANTHER" id="PTHR33745">
    <property type="entry name" value="RSBT ANTAGONIST PROTEIN RSBS-RELATED"/>
    <property type="match status" value="1"/>
</dbReference>
<dbReference type="EMBL" id="JXRR01000015">
    <property type="protein sequence ID" value="KIL47085.1"/>
    <property type="molecule type" value="Genomic_DNA"/>
</dbReference>
<comment type="caution">
    <text evidence="2">The sequence shown here is derived from an EMBL/GenBank/DDBJ whole genome shotgun (WGS) entry which is preliminary data.</text>
</comment>
<dbReference type="InterPro" id="IPR036513">
    <property type="entry name" value="STAS_dom_sf"/>
</dbReference>